<proteinExistence type="predicted"/>
<dbReference type="OrthoDB" id="6128088at2"/>
<feature type="domain" description="DUF4942" evidence="1">
    <location>
        <begin position="271"/>
        <end position="468"/>
    </location>
</feature>
<dbReference type="AlphaFoldDB" id="A0A177MWQ2"/>
<evidence type="ECO:0000313" key="2">
    <source>
        <dbReference type="EMBL" id="OAI10138.1"/>
    </source>
</evidence>
<name>A0A177MWQ2_METMH</name>
<accession>A0A177MWQ2</accession>
<dbReference type="InterPro" id="IPR031339">
    <property type="entry name" value="DUF4942"/>
</dbReference>
<evidence type="ECO:0000259" key="1">
    <source>
        <dbReference type="Pfam" id="PF13708"/>
    </source>
</evidence>
<evidence type="ECO:0000313" key="3">
    <source>
        <dbReference type="Proteomes" id="UP000078090"/>
    </source>
</evidence>
<dbReference type="Pfam" id="PF13708">
    <property type="entry name" value="DUF4942"/>
    <property type="match status" value="1"/>
</dbReference>
<dbReference type="Gene3D" id="3.40.50.150">
    <property type="entry name" value="Vaccinia Virus protein VP39"/>
    <property type="match status" value="1"/>
</dbReference>
<comment type="caution">
    <text evidence="2">The sequence shown here is derived from an EMBL/GenBank/DDBJ whole genome shotgun (WGS) entry which is preliminary data.</text>
</comment>
<protein>
    <recommendedName>
        <fullName evidence="1">DUF4942 domain-containing protein</fullName>
    </recommendedName>
</protein>
<dbReference type="EMBL" id="LUUG01000013">
    <property type="protein sequence ID" value="OAI10138.1"/>
    <property type="molecule type" value="Genomic_DNA"/>
</dbReference>
<organism evidence="2 3">
    <name type="scientific">Methylomonas methanica</name>
    <dbReference type="NCBI Taxonomy" id="421"/>
    <lineage>
        <taxon>Bacteria</taxon>
        <taxon>Pseudomonadati</taxon>
        <taxon>Pseudomonadota</taxon>
        <taxon>Gammaproteobacteria</taxon>
        <taxon>Methylococcales</taxon>
        <taxon>Methylococcaceae</taxon>
        <taxon>Methylomonas</taxon>
    </lineage>
</organism>
<sequence>MIQFYPTPRSLAEKAFTKFKSHNFLRVLEPSAGRGDLLAPLLDKCTHRYSSHSADKIDCIELDLDNQAVLRSKGVNVVDTDFLAFSGAGMYTHILMNPPWKDGADHLVKAFDLLVDGELVAILNAETIRNPHTAKRKLICNWIEEHGSVEFLSEAFLDPDTMRKTAADVALIWLKKKVDIKQNFTHGLEVEHVAEIDYTEKNSIALRQNTISNAVSVFNAAVKALKSAEVTREEADYYARLLGRPLNELHKTTQDGEVIAIQERFNKGYDDLKKRAWTNVLHSTEFNKYLSSKAYQRLVTDFEQIAKLSFTESNVRGFLIGLVNSQGDMNMQMLLDCFDEITKYRPDNRAYYKGWKSNEKHRELAYRVKMTRFIIPVRNSYGLGPSWDDLKKLQDFDKAFAMLDGKAQCNYGLHDLFNAMPDDLKRSQRMTTDYFDIRWYRQAGTVHFYPRNREIIDRLNRMVGRQRQWLPNDNGAAPKAFWEHYEKAETITNAMVLPTVRWGHPSDEQIEASHTKACEDAGLDVDTFFALNNASPNQLAA</sequence>
<dbReference type="SUPFAM" id="SSF53335">
    <property type="entry name" value="S-adenosyl-L-methionine-dependent methyltransferases"/>
    <property type="match status" value="1"/>
</dbReference>
<reference evidence="2 3" key="1">
    <citation type="submission" date="2016-03" db="EMBL/GenBank/DDBJ databases">
        <authorList>
            <person name="Ploux O."/>
        </authorList>
    </citation>
    <scope>NUCLEOTIDE SEQUENCE [LARGE SCALE GENOMIC DNA]</scope>
    <source>
        <strain evidence="2 3">R-45363</strain>
    </source>
</reference>
<gene>
    <name evidence="2" type="ORF">A1332_23975</name>
</gene>
<dbReference type="Proteomes" id="UP000078090">
    <property type="component" value="Unassembled WGS sequence"/>
</dbReference>
<dbReference type="InterPro" id="IPR029063">
    <property type="entry name" value="SAM-dependent_MTases_sf"/>
</dbReference>